<name>A0A7W6EQK2_9BACT</name>
<dbReference type="InterPro" id="IPR025738">
    <property type="entry name" value="BatD"/>
</dbReference>
<evidence type="ECO:0000256" key="1">
    <source>
        <dbReference type="SAM" id="Phobius"/>
    </source>
</evidence>
<proteinExistence type="predicted"/>
<organism evidence="3 4">
    <name type="scientific">Runella defluvii</name>
    <dbReference type="NCBI Taxonomy" id="370973"/>
    <lineage>
        <taxon>Bacteria</taxon>
        <taxon>Pseudomonadati</taxon>
        <taxon>Bacteroidota</taxon>
        <taxon>Cytophagia</taxon>
        <taxon>Cytophagales</taxon>
        <taxon>Spirosomataceae</taxon>
        <taxon>Runella</taxon>
    </lineage>
</organism>
<evidence type="ECO:0008006" key="5">
    <source>
        <dbReference type="Google" id="ProtNLM"/>
    </source>
</evidence>
<evidence type="ECO:0000313" key="4">
    <source>
        <dbReference type="Proteomes" id="UP000541352"/>
    </source>
</evidence>
<gene>
    <name evidence="3" type="ORF">FHS57_002594</name>
</gene>
<dbReference type="PANTHER" id="PTHR40940:SF2">
    <property type="entry name" value="BATD"/>
    <property type="match status" value="1"/>
</dbReference>
<dbReference type="AlphaFoldDB" id="A0A7W6EQK2"/>
<evidence type="ECO:0000313" key="3">
    <source>
        <dbReference type="EMBL" id="MBB3838588.1"/>
    </source>
</evidence>
<dbReference type="Pfam" id="PF13584">
    <property type="entry name" value="BatD"/>
    <property type="match status" value="1"/>
</dbReference>
<dbReference type="PANTHER" id="PTHR40940">
    <property type="entry name" value="PROTEIN BATD-RELATED"/>
    <property type="match status" value="1"/>
</dbReference>
<dbReference type="Proteomes" id="UP000541352">
    <property type="component" value="Unassembled WGS sequence"/>
</dbReference>
<keyword evidence="1" id="KW-0472">Membrane</keyword>
<accession>A0A7W6EQK2</accession>
<keyword evidence="2" id="KW-0732">Signal</keyword>
<keyword evidence="4" id="KW-1185">Reference proteome</keyword>
<comment type="caution">
    <text evidence="3">The sequence shown here is derived from an EMBL/GenBank/DDBJ whole genome shotgun (WGS) entry which is preliminary data.</text>
</comment>
<feature type="transmembrane region" description="Helical" evidence="1">
    <location>
        <begin position="447"/>
        <end position="467"/>
    </location>
</feature>
<keyword evidence="1" id="KW-0812">Transmembrane</keyword>
<reference evidence="3 4" key="1">
    <citation type="submission" date="2020-08" db="EMBL/GenBank/DDBJ databases">
        <title>Genomic Encyclopedia of Type Strains, Phase IV (KMG-IV): sequencing the most valuable type-strain genomes for metagenomic binning, comparative biology and taxonomic classification.</title>
        <authorList>
            <person name="Goeker M."/>
        </authorList>
    </citation>
    <scope>NUCLEOTIDE SEQUENCE [LARGE SCALE GENOMIC DNA]</scope>
    <source>
        <strain evidence="3 4">DSM 17976</strain>
    </source>
</reference>
<feature type="chain" id="PRO_5031014340" description="Protein BatD" evidence="2">
    <location>
        <begin position="23"/>
        <end position="469"/>
    </location>
</feature>
<dbReference type="RefSeq" id="WP_183974187.1">
    <property type="nucleotide sequence ID" value="NZ_JACIBY010000005.1"/>
</dbReference>
<keyword evidence="1" id="KW-1133">Transmembrane helix</keyword>
<feature type="signal peptide" evidence="2">
    <location>
        <begin position="1"/>
        <end position="22"/>
    </location>
</feature>
<sequence>MKQGNLYILFLIFFCTISSSWAQNDENPFSVEFSGTEIGINEPFVISVKITDIDPIPLISFPDNIKNFQKRESSRSSFTSKVGGKTVVTYTISQNYYPIKTGTFFTGPLEILVNKQVLRSEGTSVVVGKTANSEESADETEAIDSELAQEATTGAFLSVRVDKRKVYVEEGFNLRLSLLVSESNATEMDFFEVEKQLEKILKALKPTNCWEENFGIQEIPAIPILIGGKAFTEYRIYQASFFPLNNQAIRIPAVTLTMRVMAKNPSEGKTPSFLSFSSRPVSIQVQTLPTHPLRNQVLVGNFRLEEKISTTQLETGKSYRYDFKIIGDGNIKSIQEPTFTNKALFDVYPPDVEDNILRKKGQIAGEKTFRYQIIPKQNGSFDLSNNIFWVFFNPQKQKYDTLHSTLKLVITGKNIQNTQLAGETVESIYNGIEHWDTTKFVFDYQKIIRNVANVLVVLMLISMFLIFRK</sequence>
<protein>
    <recommendedName>
        <fullName evidence="5">Protein BatD</fullName>
    </recommendedName>
</protein>
<dbReference type="EMBL" id="JACIBY010000005">
    <property type="protein sequence ID" value="MBB3838588.1"/>
    <property type="molecule type" value="Genomic_DNA"/>
</dbReference>
<evidence type="ECO:0000256" key="2">
    <source>
        <dbReference type="SAM" id="SignalP"/>
    </source>
</evidence>